<organism evidence="12 13">
    <name type="scientific">Limulus polyphemus</name>
    <name type="common">Atlantic horseshoe crab</name>
    <dbReference type="NCBI Taxonomy" id="6850"/>
    <lineage>
        <taxon>Eukaryota</taxon>
        <taxon>Metazoa</taxon>
        <taxon>Ecdysozoa</taxon>
        <taxon>Arthropoda</taxon>
        <taxon>Chelicerata</taxon>
        <taxon>Merostomata</taxon>
        <taxon>Xiphosura</taxon>
        <taxon>Limulidae</taxon>
        <taxon>Limulus</taxon>
    </lineage>
</organism>
<evidence type="ECO:0000256" key="8">
    <source>
        <dbReference type="ARBA" id="ARBA00023004"/>
    </source>
</evidence>
<evidence type="ECO:0000313" key="13">
    <source>
        <dbReference type="RefSeq" id="XP_013778569.1"/>
    </source>
</evidence>
<keyword evidence="5 11" id="KW-0808">Transferase</keyword>
<comment type="pathway">
    <text evidence="1 11">Protein modification; peptidyl-diphthamide biosynthesis.</text>
</comment>
<evidence type="ECO:0000256" key="5">
    <source>
        <dbReference type="ARBA" id="ARBA00022679"/>
    </source>
</evidence>
<evidence type="ECO:0000256" key="7">
    <source>
        <dbReference type="ARBA" id="ARBA00022723"/>
    </source>
</evidence>
<dbReference type="PANTHER" id="PTHR10762:SF1">
    <property type="entry name" value="2-(3-AMINO-3-CARBOXYPROPYL)HISTIDINE SYNTHASE SUBUNIT 1"/>
    <property type="match status" value="1"/>
</dbReference>
<proteinExistence type="inferred from homology"/>
<dbReference type="Pfam" id="PF01866">
    <property type="entry name" value="Diphthamide_syn"/>
    <property type="match status" value="1"/>
</dbReference>
<dbReference type="PIRSF" id="PIRSF004967">
    <property type="entry name" value="DPH1"/>
    <property type="match status" value="1"/>
</dbReference>
<name>A0ABM1BBC1_LIMPO</name>
<dbReference type="InterPro" id="IPR042263">
    <property type="entry name" value="DPH1/DPH2_1"/>
</dbReference>
<dbReference type="RefSeq" id="XP_013778569.1">
    <property type="nucleotide sequence ID" value="XM_013923115.2"/>
</dbReference>
<comment type="similarity">
    <text evidence="2 11">Belongs to the DPH1/DPH2 family. DPH1 subfamily.</text>
</comment>
<dbReference type="InterPro" id="IPR042264">
    <property type="entry name" value="DPH1/DPH2_2"/>
</dbReference>
<evidence type="ECO:0000256" key="9">
    <source>
        <dbReference type="ARBA" id="ARBA00023014"/>
    </source>
</evidence>
<sequence>MNEKSVILSGNTDNSTVSGAMIISAKQNRKVFGVKPTPRKIGNQIPAEILENQELKSAKKLLPDNYNFEIEKTIWRIKQAGAKLVALQFPEGLLMFSLAISDIIEKFTAAETIIIGDVTYGACCVDDFSARALGADFMVHYGHSCLIPVDVTKGIKMLYVFVDIRIDTVHCINTIQHNLSAQTSIALISTIQFVSTLHAVAADLRSKGYSIKIPQSKPLSPGEILGCTAPIAKDVDVLIYLGDGRFHLEAAMIANPSLQAYRYNPYDKTFTRELYDFDSMKKIRKDAIQMASGAGTFGLILGTLGRQGSPKVLQNLQEKLKQSTKESVIILLSEIFPDKLKLFEGIEAWVQVACPRLSIDWGSAFNRPLLTPYEANVAMNNVEWKDNYPMDFYATGSLGPWTPNHKLSASTKNESCGKCASCECKEKKKE</sequence>
<reference evidence="13" key="1">
    <citation type="submission" date="2025-08" db="UniProtKB">
        <authorList>
            <consortium name="RefSeq"/>
        </authorList>
    </citation>
    <scope>IDENTIFICATION</scope>
    <source>
        <tissue evidence="13">Muscle</tissue>
    </source>
</reference>
<dbReference type="PANTHER" id="PTHR10762">
    <property type="entry name" value="DIPHTHAMIDE BIOSYNTHESIS PROTEIN"/>
    <property type="match status" value="1"/>
</dbReference>
<dbReference type="InterPro" id="IPR042265">
    <property type="entry name" value="DPH1/DPH2_3"/>
</dbReference>
<comment type="catalytic activity">
    <reaction evidence="10 11">
        <text>L-histidyl-[translation elongation factor 2] + S-adenosyl-L-methionine = 2-[(3S)-amino-3-carboxypropyl]-L-histidyl-[translation elongation factor 2] + S-methyl-5'-thioadenosine + H(+)</text>
        <dbReference type="Rhea" id="RHEA:36783"/>
        <dbReference type="Rhea" id="RHEA-COMP:9748"/>
        <dbReference type="Rhea" id="RHEA-COMP:9749"/>
        <dbReference type="ChEBI" id="CHEBI:15378"/>
        <dbReference type="ChEBI" id="CHEBI:17509"/>
        <dbReference type="ChEBI" id="CHEBI:29979"/>
        <dbReference type="ChEBI" id="CHEBI:59789"/>
        <dbReference type="ChEBI" id="CHEBI:73995"/>
        <dbReference type="EC" id="2.5.1.108"/>
    </reaction>
</comment>
<keyword evidence="11" id="KW-0004">4Fe-4S</keyword>
<dbReference type="Gene3D" id="3.40.50.11860">
    <property type="entry name" value="Diphthamide synthesis DPH1/DPH2 domain 3"/>
    <property type="match status" value="1"/>
</dbReference>
<protein>
    <recommendedName>
        <fullName evidence="4 11">2-(3-amino-3-carboxypropyl)histidine synthase subunit 1</fullName>
        <ecNumber evidence="3 11">2.5.1.108</ecNumber>
    </recommendedName>
</protein>
<dbReference type="GeneID" id="106463137"/>
<keyword evidence="8" id="KW-0408">Iron</keyword>
<keyword evidence="12" id="KW-1185">Reference proteome</keyword>
<keyword evidence="6 11" id="KW-0949">S-adenosyl-L-methionine</keyword>
<evidence type="ECO:0000256" key="4">
    <source>
        <dbReference type="ARBA" id="ARBA00021915"/>
    </source>
</evidence>
<dbReference type="InterPro" id="IPR035435">
    <property type="entry name" value="DPH1/DPH2_euk_archaea"/>
</dbReference>
<comment type="cofactor">
    <cofactor evidence="11">
        <name>[4Fe-4S] cluster</name>
        <dbReference type="ChEBI" id="CHEBI:49883"/>
    </cofactor>
    <text evidence="11">Binds 1 [4Fe-4S] cluster per subunit. The cluster is coordinated with 3 cysteines and an exchangeable S-adenosyl-L-methionine.</text>
</comment>
<evidence type="ECO:0000256" key="3">
    <source>
        <dbReference type="ARBA" id="ARBA00012221"/>
    </source>
</evidence>
<dbReference type="Proteomes" id="UP000694941">
    <property type="component" value="Unplaced"/>
</dbReference>
<gene>
    <name evidence="13" type="primary">LOC106463137</name>
</gene>
<dbReference type="Gene3D" id="3.40.50.11840">
    <property type="entry name" value="Diphthamide synthesis DPH1/DPH2 domain 1"/>
    <property type="match status" value="1"/>
</dbReference>
<accession>A0ABM1BBC1</accession>
<dbReference type="SFLD" id="SFLDS00032">
    <property type="entry name" value="Radical_SAM_3-amino-3-carboxyp"/>
    <property type="match status" value="1"/>
</dbReference>
<dbReference type="SFLD" id="SFLDG01121">
    <property type="entry name" value="Diphthamide_biosynthesis"/>
    <property type="match status" value="1"/>
</dbReference>
<dbReference type="InterPro" id="IPR016435">
    <property type="entry name" value="DPH1/DPH2"/>
</dbReference>
<evidence type="ECO:0000256" key="2">
    <source>
        <dbReference type="ARBA" id="ARBA00010173"/>
    </source>
</evidence>
<evidence type="ECO:0000256" key="6">
    <source>
        <dbReference type="ARBA" id="ARBA00022691"/>
    </source>
</evidence>
<dbReference type="NCBIfam" id="TIGR00322">
    <property type="entry name" value="diphth2_R"/>
    <property type="match status" value="1"/>
</dbReference>
<evidence type="ECO:0000256" key="1">
    <source>
        <dbReference type="ARBA" id="ARBA00005156"/>
    </source>
</evidence>
<evidence type="ECO:0000256" key="10">
    <source>
        <dbReference type="ARBA" id="ARBA00048403"/>
    </source>
</evidence>
<evidence type="ECO:0000256" key="11">
    <source>
        <dbReference type="PIRNR" id="PIRNR004967"/>
    </source>
</evidence>
<dbReference type="Gene3D" id="3.40.50.11850">
    <property type="entry name" value="Diphthamide synthesis DPH1/DPH2 domain 2"/>
    <property type="match status" value="1"/>
</dbReference>
<comment type="function">
    <text evidence="11">Catalyzes the first step of diphthamide biosynthesis, a post-translational modification of histidine which occurs in elongation factor 2.</text>
</comment>
<dbReference type="EC" id="2.5.1.108" evidence="3 11"/>
<keyword evidence="9" id="KW-0411">Iron-sulfur</keyword>
<keyword evidence="7" id="KW-0479">Metal-binding</keyword>
<evidence type="ECO:0000313" key="12">
    <source>
        <dbReference type="Proteomes" id="UP000694941"/>
    </source>
</evidence>